<keyword evidence="3" id="KW-1185">Reference proteome</keyword>
<accession>A0A1H3DMP4</accession>
<dbReference type="Gene3D" id="3.20.20.370">
    <property type="entry name" value="Glycoside hydrolase/deacetylase"/>
    <property type="match status" value="1"/>
</dbReference>
<dbReference type="SUPFAM" id="SSF88713">
    <property type="entry name" value="Glycoside hydrolase/deacetylase"/>
    <property type="match status" value="1"/>
</dbReference>
<dbReference type="AlphaFoldDB" id="A0A1H3DMP4"/>
<reference evidence="3" key="1">
    <citation type="submission" date="2016-10" db="EMBL/GenBank/DDBJ databases">
        <authorList>
            <person name="Varghese N."/>
            <person name="Submissions S."/>
        </authorList>
    </citation>
    <scope>NUCLEOTIDE SEQUENCE [LARGE SCALE GENOMIC DNA]</scope>
    <source>
        <strain evidence="3">CGMCC 1.8975</strain>
    </source>
</reference>
<dbReference type="InterPro" id="IPR011330">
    <property type="entry name" value="Glyco_hydro/deAcase_b/a-brl"/>
</dbReference>
<feature type="domain" description="DUF7033" evidence="1">
    <location>
        <begin position="100"/>
        <end position="187"/>
    </location>
</feature>
<dbReference type="Pfam" id="PF23019">
    <property type="entry name" value="DUF7033"/>
    <property type="match status" value="1"/>
</dbReference>
<dbReference type="OrthoDB" id="5573484at2"/>
<dbReference type="GO" id="GO:0005975">
    <property type="term" value="P:carbohydrate metabolic process"/>
    <property type="evidence" value="ECO:0007669"/>
    <property type="project" value="InterPro"/>
</dbReference>
<dbReference type="RefSeq" id="WP_139255078.1">
    <property type="nucleotide sequence ID" value="NZ_FNOV01000002.1"/>
</dbReference>
<organism evidence="2 3">
    <name type="scientific">Hymenobacter psychrophilus</name>
    <dbReference type="NCBI Taxonomy" id="651662"/>
    <lineage>
        <taxon>Bacteria</taxon>
        <taxon>Pseudomonadati</taxon>
        <taxon>Bacteroidota</taxon>
        <taxon>Cytophagia</taxon>
        <taxon>Cytophagales</taxon>
        <taxon>Hymenobacteraceae</taxon>
        <taxon>Hymenobacter</taxon>
    </lineage>
</organism>
<sequence length="489" mass="55034">MPAPPLPTVDCITAELRLTYVLRHFREAYADVPTVGIGYVGTQPPVEVAAVAHDFFAATHPYPPEPNWREWGGQRLPFFFDDSAAQPLLELLPGGRARINADVISAAFYLLSGWQEFFSEERDQHGRFPYAASVQARYGFVAVPVVNYYFDILKTAVEHVTGQPLHPRCWANGAAWAAFITHDIDNLRSAWKAPAKAALRRGDVLSFGWQLWRHFTRKDAWNNLALVRQTVAEYGAQSTFFLLPEHRPAATSTPNADYRLKRAWAGIATAIQDSEVGLHASLGTATHGDKLKREWLKIPVPCSGIRFHYLGWEPRLTPTLLSMDGFTHDSTLGFAEHFGFRNSYCQPFRPFNFSADSFTVNPPKERLYTLGADEPAYFTLGPKNSIQTSNFLEIPLNVMDTTLHHPRYLQLAPAEILPALLPMFQEIERFGGVCTVLWHNENFDAANLHNGPEQFRAIMEYLRGRNVAFVNGQDILGAMVKQEDDGFDV</sequence>
<gene>
    <name evidence="2" type="ORF">SAMN04488069_102419</name>
</gene>
<name>A0A1H3DMP4_9BACT</name>
<dbReference type="Proteomes" id="UP000199249">
    <property type="component" value="Unassembled WGS sequence"/>
</dbReference>
<evidence type="ECO:0000259" key="1">
    <source>
        <dbReference type="Pfam" id="PF23019"/>
    </source>
</evidence>
<dbReference type="InterPro" id="IPR054297">
    <property type="entry name" value="DUF7033"/>
</dbReference>
<protein>
    <recommendedName>
        <fullName evidence="1">DUF7033 domain-containing protein</fullName>
    </recommendedName>
</protein>
<evidence type="ECO:0000313" key="3">
    <source>
        <dbReference type="Proteomes" id="UP000199249"/>
    </source>
</evidence>
<evidence type="ECO:0000313" key="2">
    <source>
        <dbReference type="EMBL" id="SDX67610.1"/>
    </source>
</evidence>
<proteinExistence type="predicted"/>
<dbReference type="STRING" id="651662.SAMN04488069_102419"/>
<dbReference type="EMBL" id="FNOV01000002">
    <property type="protein sequence ID" value="SDX67610.1"/>
    <property type="molecule type" value="Genomic_DNA"/>
</dbReference>